<feature type="transmembrane region" description="Helical" evidence="1">
    <location>
        <begin position="81"/>
        <end position="105"/>
    </location>
</feature>
<organism evidence="2 3">
    <name type="scientific">Steinernema hermaphroditum</name>
    <dbReference type="NCBI Taxonomy" id="289476"/>
    <lineage>
        <taxon>Eukaryota</taxon>
        <taxon>Metazoa</taxon>
        <taxon>Ecdysozoa</taxon>
        <taxon>Nematoda</taxon>
        <taxon>Chromadorea</taxon>
        <taxon>Rhabditida</taxon>
        <taxon>Tylenchina</taxon>
        <taxon>Panagrolaimomorpha</taxon>
        <taxon>Strongyloidoidea</taxon>
        <taxon>Steinernematidae</taxon>
        <taxon>Steinernema</taxon>
    </lineage>
</organism>
<dbReference type="Pfam" id="PF10316">
    <property type="entry name" value="7TM_GPCR_Srbc"/>
    <property type="match status" value="1"/>
</dbReference>
<reference evidence="2" key="1">
    <citation type="submission" date="2023-06" db="EMBL/GenBank/DDBJ databases">
        <title>Genomic analysis of the entomopathogenic nematode Steinernema hermaphroditum.</title>
        <authorList>
            <person name="Schwarz E.M."/>
            <person name="Heppert J.K."/>
            <person name="Baniya A."/>
            <person name="Schwartz H.T."/>
            <person name="Tan C.-H."/>
            <person name="Antoshechkin I."/>
            <person name="Sternberg P.W."/>
            <person name="Goodrich-Blair H."/>
            <person name="Dillman A.R."/>
        </authorList>
    </citation>
    <scope>NUCLEOTIDE SEQUENCE</scope>
    <source>
        <strain evidence="2">PS9179</strain>
        <tissue evidence="2">Whole animal</tissue>
    </source>
</reference>
<keyword evidence="3" id="KW-1185">Reference proteome</keyword>
<evidence type="ECO:0000313" key="2">
    <source>
        <dbReference type="EMBL" id="KAK0427133.1"/>
    </source>
</evidence>
<proteinExistence type="predicted"/>
<feature type="transmembrane region" description="Helical" evidence="1">
    <location>
        <begin position="251"/>
        <end position="272"/>
    </location>
</feature>
<evidence type="ECO:0000313" key="3">
    <source>
        <dbReference type="Proteomes" id="UP001175271"/>
    </source>
</evidence>
<evidence type="ECO:0000256" key="1">
    <source>
        <dbReference type="SAM" id="Phobius"/>
    </source>
</evidence>
<name>A0AA39IMM9_9BILA</name>
<feature type="transmembrane region" description="Helical" evidence="1">
    <location>
        <begin position="217"/>
        <end position="239"/>
    </location>
</feature>
<sequence length="277" mass="31755">MQPRQVSFLLIHFTSAVLVFITYIVNSLTLNSIYRHRKSLNQSNTVILTVCWHSSFSIVALIHCIYMSLYLIGSLPRYDEFLFWTGDLTYSVEVSLGICNLFVAVDRLSAMRWPIRYHQTHNANLVKIALVVVIAVGLGFGTAFELSRRETPPSEAMAFIQFINIKIVQVLHWFDASTSVFNIIMTTAFLVELRKYVNKTRVHALNHSEGTIKINELVYYQLITELLVISFPVIATSIYNFRWQSSLPLKIGPYPILIASLYTSICSILFHLKLRIK</sequence>
<feature type="transmembrane region" description="Helical" evidence="1">
    <location>
        <begin position="6"/>
        <end position="25"/>
    </location>
</feature>
<feature type="transmembrane region" description="Helical" evidence="1">
    <location>
        <begin position="125"/>
        <end position="144"/>
    </location>
</feature>
<dbReference type="InterPro" id="IPR019420">
    <property type="entry name" value="7TM_GPCR_serpentine_rcpt_Srbc"/>
</dbReference>
<keyword evidence="1" id="KW-0812">Transmembrane</keyword>
<dbReference type="Proteomes" id="UP001175271">
    <property type="component" value="Unassembled WGS sequence"/>
</dbReference>
<dbReference type="EMBL" id="JAUCMV010000001">
    <property type="protein sequence ID" value="KAK0427133.1"/>
    <property type="molecule type" value="Genomic_DNA"/>
</dbReference>
<accession>A0AA39IMM9</accession>
<keyword evidence="1" id="KW-0472">Membrane</keyword>
<protein>
    <recommendedName>
        <fullName evidence="4">G protein-coupled receptor</fullName>
    </recommendedName>
</protein>
<gene>
    <name evidence="2" type="ORF">QR680_010080</name>
</gene>
<comment type="caution">
    <text evidence="2">The sequence shown here is derived from an EMBL/GenBank/DDBJ whole genome shotgun (WGS) entry which is preliminary data.</text>
</comment>
<feature type="transmembrane region" description="Helical" evidence="1">
    <location>
        <begin position="46"/>
        <end position="69"/>
    </location>
</feature>
<dbReference type="AlphaFoldDB" id="A0AA39IMM9"/>
<keyword evidence="1" id="KW-1133">Transmembrane helix</keyword>
<feature type="transmembrane region" description="Helical" evidence="1">
    <location>
        <begin position="179"/>
        <end position="197"/>
    </location>
</feature>
<evidence type="ECO:0008006" key="4">
    <source>
        <dbReference type="Google" id="ProtNLM"/>
    </source>
</evidence>